<gene>
    <name evidence="3" type="ORF">UFOPK3516_01091</name>
</gene>
<dbReference type="InterPro" id="IPR013546">
    <property type="entry name" value="PII_UdlTrfase/GS_AdlTrfase"/>
</dbReference>
<evidence type="ECO:0000313" key="3">
    <source>
        <dbReference type="EMBL" id="CAB4904150.1"/>
    </source>
</evidence>
<dbReference type="Gene3D" id="1.20.120.330">
    <property type="entry name" value="Nucleotidyltransferases domain 2"/>
    <property type="match status" value="1"/>
</dbReference>
<organism evidence="3">
    <name type="scientific">freshwater metagenome</name>
    <dbReference type="NCBI Taxonomy" id="449393"/>
    <lineage>
        <taxon>unclassified sequences</taxon>
        <taxon>metagenomes</taxon>
        <taxon>ecological metagenomes</taxon>
    </lineage>
</organism>
<dbReference type="Pfam" id="PF08335">
    <property type="entry name" value="GlnD_UR_UTase"/>
    <property type="match status" value="1"/>
</dbReference>
<evidence type="ECO:0000259" key="2">
    <source>
        <dbReference type="Pfam" id="PF08335"/>
    </source>
</evidence>
<keyword evidence="1" id="KW-0808">Transferase</keyword>
<name>A0A6J7GI88_9ZZZZ</name>
<dbReference type="AlphaFoldDB" id="A0A6J7GI88"/>
<protein>
    <submittedName>
        <fullName evidence="3">Unannotated protein</fullName>
    </submittedName>
</protein>
<accession>A0A6J7GI88</accession>
<dbReference type="GO" id="GO:0016779">
    <property type="term" value="F:nucleotidyltransferase activity"/>
    <property type="evidence" value="ECO:0007669"/>
    <property type="project" value="InterPro"/>
</dbReference>
<proteinExistence type="predicted"/>
<feature type="domain" description="PII-uridylyltransferase/Glutamine-synthetase adenylyltransferase" evidence="2">
    <location>
        <begin position="12"/>
        <end position="105"/>
    </location>
</feature>
<dbReference type="SUPFAM" id="SSF81593">
    <property type="entry name" value="Nucleotidyltransferase substrate binding subunit/domain"/>
    <property type="match status" value="1"/>
</dbReference>
<sequence>MQMRFGGTVPALRTTSTLVALDVCQQVQLVSETDAQRLRDAWLLASRVRASGTLWNNRLTDVLPTDRDDLEGLARLLGMPPGSASELEELYLGTTRRARTVFERVFFDDDVRPVIV</sequence>
<reference evidence="3" key="1">
    <citation type="submission" date="2020-05" db="EMBL/GenBank/DDBJ databases">
        <authorList>
            <person name="Chiriac C."/>
            <person name="Salcher M."/>
            <person name="Ghai R."/>
            <person name="Kavagutti S V."/>
        </authorList>
    </citation>
    <scope>NUCLEOTIDE SEQUENCE</scope>
</reference>
<evidence type="ECO:0000256" key="1">
    <source>
        <dbReference type="ARBA" id="ARBA00022679"/>
    </source>
</evidence>
<dbReference type="EMBL" id="CAFBMB010000090">
    <property type="protein sequence ID" value="CAB4904150.1"/>
    <property type="molecule type" value="Genomic_DNA"/>
</dbReference>